<evidence type="ECO:0000256" key="1">
    <source>
        <dbReference type="ARBA" id="ARBA00004651"/>
    </source>
</evidence>
<feature type="transmembrane region" description="Helical" evidence="8">
    <location>
        <begin position="332"/>
        <end position="353"/>
    </location>
</feature>
<dbReference type="GO" id="GO:0005886">
    <property type="term" value="C:plasma membrane"/>
    <property type="evidence" value="ECO:0007669"/>
    <property type="project" value="UniProtKB-SubCell"/>
</dbReference>
<evidence type="ECO:0000256" key="7">
    <source>
        <dbReference type="ARBA" id="ARBA00023136"/>
    </source>
</evidence>
<dbReference type="InterPro" id="IPR036259">
    <property type="entry name" value="MFS_trans_sf"/>
</dbReference>
<feature type="transmembrane region" description="Helical" evidence="8">
    <location>
        <begin position="45"/>
        <end position="62"/>
    </location>
</feature>
<accession>A0A975BW74</accession>
<dbReference type="Gene3D" id="1.20.1250.20">
    <property type="entry name" value="MFS general substrate transporter like domains"/>
    <property type="match status" value="1"/>
</dbReference>
<dbReference type="PANTHER" id="PTHR43271">
    <property type="entry name" value="BLL2771 PROTEIN"/>
    <property type="match status" value="1"/>
</dbReference>
<feature type="transmembrane region" description="Helical" evidence="8">
    <location>
        <begin position="275"/>
        <end position="292"/>
    </location>
</feature>
<name>A0A975BW74_9BACT</name>
<dbReference type="Pfam" id="PF07690">
    <property type="entry name" value="MFS_1"/>
    <property type="match status" value="1"/>
</dbReference>
<gene>
    <name evidence="10" type="ORF">dnm_085930</name>
</gene>
<protein>
    <submittedName>
        <fullName evidence="10">Major facilitator superfamily transporter</fullName>
    </submittedName>
</protein>
<feature type="transmembrane region" description="Helical" evidence="8">
    <location>
        <begin position="74"/>
        <end position="93"/>
    </location>
</feature>
<evidence type="ECO:0000313" key="11">
    <source>
        <dbReference type="Proteomes" id="UP000663722"/>
    </source>
</evidence>
<dbReference type="InterPro" id="IPR020846">
    <property type="entry name" value="MFS_dom"/>
</dbReference>
<evidence type="ECO:0000256" key="5">
    <source>
        <dbReference type="ARBA" id="ARBA00022692"/>
    </source>
</evidence>
<dbReference type="Proteomes" id="UP000663722">
    <property type="component" value="Chromosome"/>
</dbReference>
<dbReference type="PROSITE" id="PS50850">
    <property type="entry name" value="MFS"/>
    <property type="match status" value="1"/>
</dbReference>
<reference evidence="10" key="1">
    <citation type="journal article" date="2021" name="Microb. Physiol.">
        <title>Proteogenomic Insights into the Physiology of Marine, Sulfate-Reducing, Filamentous Desulfonema limicola and Desulfonema magnum.</title>
        <authorList>
            <person name="Schnaars V."/>
            <person name="Wohlbrand L."/>
            <person name="Scheve S."/>
            <person name="Hinrichs C."/>
            <person name="Reinhardt R."/>
            <person name="Rabus R."/>
        </authorList>
    </citation>
    <scope>NUCLEOTIDE SEQUENCE</scope>
    <source>
        <strain evidence="10">4be13</strain>
    </source>
</reference>
<keyword evidence="11" id="KW-1185">Reference proteome</keyword>
<feature type="transmembrane region" description="Helical" evidence="8">
    <location>
        <begin position="7"/>
        <end position="25"/>
    </location>
</feature>
<dbReference type="EMBL" id="CP061800">
    <property type="protein sequence ID" value="QTA92512.1"/>
    <property type="molecule type" value="Genomic_DNA"/>
</dbReference>
<keyword evidence="6 8" id="KW-1133">Transmembrane helix</keyword>
<evidence type="ECO:0000256" key="3">
    <source>
        <dbReference type="ARBA" id="ARBA00022448"/>
    </source>
</evidence>
<feature type="transmembrane region" description="Helical" evidence="8">
    <location>
        <begin position="160"/>
        <end position="179"/>
    </location>
</feature>
<keyword evidence="5 8" id="KW-0812">Transmembrane</keyword>
<feature type="transmembrane region" description="Helical" evidence="8">
    <location>
        <begin position="250"/>
        <end position="268"/>
    </location>
</feature>
<keyword evidence="3" id="KW-0813">Transport</keyword>
<dbReference type="GO" id="GO:0022857">
    <property type="term" value="F:transmembrane transporter activity"/>
    <property type="evidence" value="ECO:0007669"/>
    <property type="project" value="InterPro"/>
</dbReference>
<evidence type="ECO:0000259" key="9">
    <source>
        <dbReference type="PROSITE" id="PS50850"/>
    </source>
</evidence>
<evidence type="ECO:0000313" key="10">
    <source>
        <dbReference type="EMBL" id="QTA92512.1"/>
    </source>
</evidence>
<keyword evidence="4" id="KW-1003">Cell membrane</keyword>
<feature type="transmembrane region" description="Helical" evidence="8">
    <location>
        <begin position="298"/>
        <end position="320"/>
    </location>
</feature>
<evidence type="ECO:0000256" key="4">
    <source>
        <dbReference type="ARBA" id="ARBA00022475"/>
    </source>
</evidence>
<feature type="transmembrane region" description="Helical" evidence="8">
    <location>
        <begin position="359"/>
        <end position="379"/>
    </location>
</feature>
<feature type="transmembrane region" description="Helical" evidence="8">
    <location>
        <begin position="212"/>
        <end position="230"/>
    </location>
</feature>
<dbReference type="CDD" id="cd17324">
    <property type="entry name" value="MFS_NepI_like"/>
    <property type="match status" value="1"/>
</dbReference>
<dbReference type="InterPro" id="IPR011701">
    <property type="entry name" value="MFS"/>
</dbReference>
<feature type="domain" description="Major facilitator superfamily (MFS) profile" evidence="9">
    <location>
        <begin position="7"/>
        <end position="384"/>
    </location>
</feature>
<feature type="transmembrane region" description="Helical" evidence="8">
    <location>
        <begin position="133"/>
        <end position="154"/>
    </location>
</feature>
<evidence type="ECO:0000256" key="2">
    <source>
        <dbReference type="ARBA" id="ARBA00008335"/>
    </source>
</evidence>
<feature type="transmembrane region" description="Helical" evidence="8">
    <location>
        <begin position="99"/>
        <end position="121"/>
    </location>
</feature>
<sequence length="390" mass="42529">MTKSDFHLQFIVFALVSAAFTNIYITQPILPVLQHEFTADMVQVSFSVSAVIFGIAVSILFFGSLSDRLPIHPIILTGGVSVALGGLICAVTENFGMLIAARFFQGIFIPALTTALAAYLAKTLPRERLNVVMGSYISATVLGGLGGRLLGGWIHPPLHWRYAFVSASVFTLITAFIAFRGLPRGSADDTLLQQKNSTPFGELLRRWDLLRIYFCAAGSLFIFSSVFNYLPFRLSRPPFDFTTKMTTLMYFVYVIGIFMGPVAGQIGNRFGTGNTLLGGTFFLGLSLALLLVPSVPGVVSGLLGICIGFFTVHAAAIGSLNRKLSEGQGRANALYTLFYYIGGWFGITVSGFAYKHGGWSAVVYVAMFFMIPPFVTGLWERNPEWIHADL</sequence>
<organism evidence="10 11">
    <name type="scientific">Desulfonema magnum</name>
    <dbReference type="NCBI Taxonomy" id="45655"/>
    <lineage>
        <taxon>Bacteria</taxon>
        <taxon>Pseudomonadati</taxon>
        <taxon>Thermodesulfobacteriota</taxon>
        <taxon>Desulfobacteria</taxon>
        <taxon>Desulfobacterales</taxon>
        <taxon>Desulfococcaceae</taxon>
        <taxon>Desulfonema</taxon>
    </lineage>
</organism>
<evidence type="ECO:0000256" key="6">
    <source>
        <dbReference type="ARBA" id="ARBA00022989"/>
    </source>
</evidence>
<dbReference type="SUPFAM" id="SSF103473">
    <property type="entry name" value="MFS general substrate transporter"/>
    <property type="match status" value="1"/>
</dbReference>
<dbReference type="AlphaFoldDB" id="A0A975BW74"/>
<keyword evidence="7 8" id="KW-0472">Membrane</keyword>
<proteinExistence type="inferred from homology"/>
<dbReference type="PANTHER" id="PTHR43271:SF2">
    <property type="entry name" value="BLL2771 PROTEIN"/>
    <property type="match status" value="1"/>
</dbReference>
<comment type="subcellular location">
    <subcellularLocation>
        <location evidence="1">Cell membrane</location>
        <topology evidence="1">Multi-pass membrane protein</topology>
    </subcellularLocation>
</comment>
<dbReference type="KEGG" id="dmm:dnm_085930"/>
<evidence type="ECO:0000256" key="8">
    <source>
        <dbReference type="SAM" id="Phobius"/>
    </source>
</evidence>
<comment type="similarity">
    <text evidence="2">Belongs to the major facilitator superfamily.</text>
</comment>
<dbReference type="RefSeq" id="WP_246556096.1">
    <property type="nucleotide sequence ID" value="NZ_CP061800.1"/>
</dbReference>